<evidence type="ECO:0000313" key="1">
    <source>
        <dbReference type="EMBL" id="GBO94411.1"/>
    </source>
</evidence>
<dbReference type="PROSITE" id="PS51318">
    <property type="entry name" value="TAT"/>
    <property type="match status" value="1"/>
</dbReference>
<dbReference type="OrthoDB" id="9878533at2"/>
<name>A0A388SG73_9BURK</name>
<keyword evidence="2" id="KW-1185">Reference proteome</keyword>
<evidence type="ECO:0000313" key="2">
    <source>
        <dbReference type="Proteomes" id="UP000266091"/>
    </source>
</evidence>
<organism evidence="1 2">
    <name type="scientific">Mesosutterella multiformis</name>
    <dbReference type="NCBI Taxonomy" id="2259133"/>
    <lineage>
        <taxon>Bacteria</taxon>
        <taxon>Pseudomonadati</taxon>
        <taxon>Pseudomonadota</taxon>
        <taxon>Betaproteobacteria</taxon>
        <taxon>Burkholderiales</taxon>
        <taxon>Sutterellaceae</taxon>
        <taxon>Mesosutterella</taxon>
    </lineage>
</organism>
<dbReference type="InterPro" id="IPR006311">
    <property type="entry name" value="TAT_signal"/>
</dbReference>
<gene>
    <name evidence="1" type="ORF">MESMUL_17650</name>
</gene>
<proteinExistence type="predicted"/>
<dbReference type="AlphaFoldDB" id="A0A388SG73"/>
<dbReference type="EMBL" id="BGZJ01000002">
    <property type="protein sequence ID" value="GBO94411.1"/>
    <property type="molecule type" value="Genomic_DNA"/>
</dbReference>
<dbReference type="RefSeq" id="WP_125064662.1">
    <property type="nucleotide sequence ID" value="NZ_BGZJ01000002.1"/>
</dbReference>
<accession>A0A388SG73</accession>
<reference evidence="1 2" key="1">
    <citation type="journal article" date="2018" name="Int. J. Syst. Evol. Microbiol.">
        <title>Mesosutterella multiformis gen. nov., sp. nov., a member of the family Sutterellaceae and Sutterella megalosphaeroides sp. nov., isolated from human faeces.</title>
        <authorList>
            <person name="Sakamoto M."/>
            <person name="Ikeyama N."/>
            <person name="Kunihiro T."/>
            <person name="Iino T."/>
            <person name="Yuki M."/>
            <person name="Ohkuma M."/>
        </authorList>
    </citation>
    <scope>NUCLEOTIDE SEQUENCE [LARGE SCALE GENOMIC DNA]</scope>
    <source>
        <strain evidence="1 2">4NBBH2</strain>
    </source>
</reference>
<sequence length="234" mass="26042">MIEISRRKLLAAGAAGAAAAGAAEALPTRPWIRYQAERATANARARWRADMIRETYRMVWVAPDWNAKEMFEAFIGPDGIPTHGAACVTYPGDPGRRMAFVAIDTQDPNSITMLRTFKKLSHLIDFHIFPLAFLGPVSEFQGATILGAPNRALAMDDQITLFSQKGSNGIEYDVSRISEDSERKIWANTNLFRATRGVDVPFGVYLGMDGGYRPFNNQPDWDHYLALFDLVKAK</sequence>
<protein>
    <submittedName>
        <fullName evidence="1">Uncharacterized protein</fullName>
    </submittedName>
</protein>
<comment type="caution">
    <text evidence="1">The sequence shown here is derived from an EMBL/GenBank/DDBJ whole genome shotgun (WGS) entry which is preliminary data.</text>
</comment>
<dbReference type="Proteomes" id="UP000266091">
    <property type="component" value="Unassembled WGS sequence"/>
</dbReference>